<proteinExistence type="predicted"/>
<evidence type="ECO:0000256" key="4">
    <source>
        <dbReference type="ARBA" id="ARBA00023014"/>
    </source>
</evidence>
<dbReference type="InterPro" id="IPR003265">
    <property type="entry name" value="HhH-GPD_domain"/>
</dbReference>
<dbReference type="EMBL" id="JBFSSG010000008">
    <property type="protein sequence ID" value="MEZ8720647.1"/>
    <property type="molecule type" value="Genomic_DNA"/>
</dbReference>
<dbReference type="Gene3D" id="1.10.340.30">
    <property type="entry name" value="Hypothetical protein, domain 2"/>
    <property type="match status" value="1"/>
</dbReference>
<evidence type="ECO:0000256" key="1">
    <source>
        <dbReference type="ARBA" id="ARBA00022485"/>
    </source>
</evidence>
<organism evidence="6 7">
    <name type="scientific">Vibrio pomeroyi</name>
    <dbReference type="NCBI Taxonomy" id="198832"/>
    <lineage>
        <taxon>Bacteria</taxon>
        <taxon>Pseudomonadati</taxon>
        <taxon>Pseudomonadota</taxon>
        <taxon>Gammaproteobacteria</taxon>
        <taxon>Vibrionales</taxon>
        <taxon>Vibrionaceae</taxon>
        <taxon>Vibrio</taxon>
    </lineage>
</organism>
<keyword evidence="6" id="KW-0378">Hydrolase</keyword>
<comment type="caution">
    <text evidence="6">The sequence shown here is derived from an EMBL/GenBank/DDBJ whole genome shotgun (WGS) entry which is preliminary data.</text>
</comment>
<dbReference type="InterPro" id="IPR011257">
    <property type="entry name" value="DNA_glycosylase"/>
</dbReference>
<keyword evidence="6" id="KW-0255">Endonuclease</keyword>
<keyword evidence="1" id="KW-0004">4Fe-4S</keyword>
<keyword evidence="3" id="KW-0408">Iron</keyword>
<gene>
    <name evidence="6" type="ORF">AB6D66_06180</name>
</gene>
<dbReference type="SUPFAM" id="SSF48150">
    <property type="entry name" value="DNA-glycosylase"/>
    <property type="match status" value="1"/>
</dbReference>
<dbReference type="Proteomes" id="UP001570071">
    <property type="component" value="Unassembled WGS sequence"/>
</dbReference>
<sequence>MTEIERHSTSQSELILSVFDTLEQHYGYFDWWQRNYPYEIVLGAILVQNTNWKNAEKALINLGEQCNPRSVAEMDLDELAQKIRSSGYYNQKAIKLKAVTKWFSKYQYDMSVVRNQDKDQLRKELLEVKGSGGETADAILVYAIGKPSFVIDAYARRIFTRNGLDVPKSYEKFRALMESTIPLDTKRYGHYHGLLVDLGQQFCNPKPKCQDCPLNSTCIEAKTHTKI</sequence>
<protein>
    <submittedName>
        <fullName evidence="6">Endonuclease III domain-containing protein</fullName>
    </submittedName>
</protein>
<name>A0ABV4MU29_9VIBR</name>
<dbReference type="GO" id="GO:0004519">
    <property type="term" value="F:endonuclease activity"/>
    <property type="evidence" value="ECO:0007669"/>
    <property type="project" value="UniProtKB-KW"/>
</dbReference>
<evidence type="ECO:0000313" key="6">
    <source>
        <dbReference type="EMBL" id="MEZ8720647.1"/>
    </source>
</evidence>
<dbReference type="PANTHER" id="PTHR10359">
    <property type="entry name" value="A/G-SPECIFIC ADENINE GLYCOSYLASE/ENDONUCLEASE III"/>
    <property type="match status" value="1"/>
</dbReference>
<dbReference type="InterPro" id="IPR023170">
    <property type="entry name" value="HhH_base_excis_C"/>
</dbReference>
<dbReference type="SMART" id="SM00478">
    <property type="entry name" value="ENDO3c"/>
    <property type="match status" value="1"/>
</dbReference>
<dbReference type="Pfam" id="PF00730">
    <property type="entry name" value="HhH-GPD"/>
    <property type="match status" value="1"/>
</dbReference>
<evidence type="ECO:0000313" key="7">
    <source>
        <dbReference type="Proteomes" id="UP001570071"/>
    </source>
</evidence>
<keyword evidence="4" id="KW-0411">Iron-sulfur</keyword>
<feature type="domain" description="HhH-GPD" evidence="5">
    <location>
        <begin position="46"/>
        <end position="201"/>
    </location>
</feature>
<accession>A0ABV4MU29</accession>
<dbReference type="CDD" id="cd00056">
    <property type="entry name" value="ENDO3c"/>
    <property type="match status" value="1"/>
</dbReference>
<evidence type="ECO:0000256" key="3">
    <source>
        <dbReference type="ARBA" id="ARBA00023004"/>
    </source>
</evidence>
<keyword evidence="7" id="KW-1185">Reference proteome</keyword>
<dbReference type="PANTHER" id="PTHR10359:SF19">
    <property type="entry name" value="DNA REPAIR GLYCOSYLASE MJ1434-RELATED"/>
    <property type="match status" value="1"/>
</dbReference>
<dbReference type="PIRSF" id="PIRSF001435">
    <property type="entry name" value="Nth"/>
    <property type="match status" value="1"/>
</dbReference>
<keyword evidence="6" id="KW-0540">Nuclease</keyword>
<evidence type="ECO:0000259" key="5">
    <source>
        <dbReference type="SMART" id="SM00478"/>
    </source>
</evidence>
<reference evidence="6 7" key="1">
    <citation type="journal article" date="2024" name="ISME J.">
        <title>Tailless and filamentous prophages are predominant in marine Vibrio.</title>
        <authorList>
            <person name="Steensen K."/>
            <person name="Seneca J."/>
            <person name="Bartlau N."/>
            <person name="Yu X.A."/>
            <person name="Hussain F.A."/>
            <person name="Polz M.F."/>
        </authorList>
    </citation>
    <scope>NUCLEOTIDE SEQUENCE [LARGE SCALE GENOMIC DNA]</scope>
    <source>
        <strain evidence="6 7">10N.239.312.F12</strain>
    </source>
</reference>
<keyword evidence="2" id="KW-0479">Metal-binding</keyword>
<dbReference type="Gene3D" id="1.10.1670.10">
    <property type="entry name" value="Helix-hairpin-Helix base-excision DNA repair enzymes (C-terminal)"/>
    <property type="match status" value="1"/>
</dbReference>
<evidence type="ECO:0000256" key="2">
    <source>
        <dbReference type="ARBA" id="ARBA00022723"/>
    </source>
</evidence>
<dbReference type="RefSeq" id="WP_372122890.1">
    <property type="nucleotide sequence ID" value="NZ_JBFSSG010000008.1"/>
</dbReference>